<keyword evidence="4 6" id="KW-0472">Membrane</keyword>
<feature type="compositionally biased region" description="Polar residues" evidence="5">
    <location>
        <begin position="448"/>
        <end position="463"/>
    </location>
</feature>
<dbReference type="Proteomes" id="UP000054321">
    <property type="component" value="Unassembled WGS sequence"/>
</dbReference>
<dbReference type="OrthoDB" id="5431298at2759"/>
<feature type="compositionally biased region" description="Basic and acidic residues" evidence="5">
    <location>
        <begin position="544"/>
        <end position="556"/>
    </location>
</feature>
<evidence type="ECO:0000256" key="3">
    <source>
        <dbReference type="ARBA" id="ARBA00022989"/>
    </source>
</evidence>
<evidence type="ECO:0000313" key="8">
    <source>
        <dbReference type="Proteomes" id="UP000054321"/>
    </source>
</evidence>
<feature type="compositionally biased region" description="Low complexity" evidence="5">
    <location>
        <begin position="567"/>
        <end position="577"/>
    </location>
</feature>
<feature type="region of interest" description="Disordered" evidence="5">
    <location>
        <begin position="303"/>
        <end position="404"/>
    </location>
</feature>
<feature type="compositionally biased region" description="Polar residues" evidence="5">
    <location>
        <begin position="316"/>
        <end position="325"/>
    </location>
</feature>
<dbReference type="AlphaFoldDB" id="A0A0C3CFP5"/>
<evidence type="ECO:0000256" key="1">
    <source>
        <dbReference type="ARBA" id="ARBA00004167"/>
    </source>
</evidence>
<dbReference type="STRING" id="913774.A0A0C3CFP5"/>
<organism evidence="7 8">
    <name type="scientific">Oidiodendron maius (strain Zn)</name>
    <dbReference type="NCBI Taxonomy" id="913774"/>
    <lineage>
        <taxon>Eukaryota</taxon>
        <taxon>Fungi</taxon>
        <taxon>Dikarya</taxon>
        <taxon>Ascomycota</taxon>
        <taxon>Pezizomycotina</taxon>
        <taxon>Leotiomycetes</taxon>
        <taxon>Leotiomycetes incertae sedis</taxon>
        <taxon>Myxotrichaceae</taxon>
        <taxon>Oidiodendron</taxon>
    </lineage>
</organism>
<evidence type="ECO:0000256" key="6">
    <source>
        <dbReference type="SAM" id="Phobius"/>
    </source>
</evidence>
<keyword evidence="3 6" id="KW-1133">Transmembrane helix</keyword>
<accession>A0A0C3CFP5</accession>
<dbReference type="EMBL" id="KN832881">
    <property type="protein sequence ID" value="KIM97783.1"/>
    <property type="molecule type" value="Genomic_DNA"/>
</dbReference>
<feature type="region of interest" description="Disordered" evidence="5">
    <location>
        <begin position="656"/>
        <end position="715"/>
    </location>
</feature>
<feature type="region of interest" description="Disordered" evidence="5">
    <location>
        <begin position="144"/>
        <end position="173"/>
    </location>
</feature>
<evidence type="ECO:0000256" key="4">
    <source>
        <dbReference type="ARBA" id="ARBA00023136"/>
    </source>
</evidence>
<feature type="compositionally biased region" description="Low complexity" evidence="5">
    <location>
        <begin position="661"/>
        <end position="673"/>
    </location>
</feature>
<feature type="compositionally biased region" description="Polar residues" evidence="5">
    <location>
        <begin position="425"/>
        <end position="436"/>
    </location>
</feature>
<proteinExistence type="predicted"/>
<feature type="compositionally biased region" description="Basic and acidic residues" evidence="5">
    <location>
        <begin position="476"/>
        <end position="500"/>
    </location>
</feature>
<name>A0A0C3CFP5_OIDMZ</name>
<dbReference type="PANTHER" id="PTHR15549:SF26">
    <property type="entry name" value="AXIAL BUDDING PATTERN PROTEIN 2-RELATED"/>
    <property type="match status" value="1"/>
</dbReference>
<feature type="compositionally biased region" description="Polar residues" evidence="5">
    <location>
        <begin position="250"/>
        <end position="259"/>
    </location>
</feature>
<evidence type="ECO:0000256" key="5">
    <source>
        <dbReference type="SAM" id="MobiDB-lite"/>
    </source>
</evidence>
<feature type="compositionally biased region" description="Basic and acidic residues" evidence="5">
    <location>
        <begin position="155"/>
        <end position="166"/>
    </location>
</feature>
<keyword evidence="2 6" id="KW-0812">Transmembrane</keyword>
<protein>
    <submittedName>
        <fullName evidence="7">Uncharacterized protein</fullName>
    </submittedName>
</protein>
<dbReference type="GO" id="GO:0016020">
    <property type="term" value="C:membrane"/>
    <property type="evidence" value="ECO:0007669"/>
    <property type="project" value="UniProtKB-SubCell"/>
</dbReference>
<feature type="region of interest" description="Disordered" evidence="5">
    <location>
        <begin position="422"/>
        <end position="635"/>
    </location>
</feature>
<comment type="subcellular location">
    <subcellularLocation>
        <location evidence="1">Membrane</location>
        <topology evidence="1">Single-pass membrane protein</topology>
    </subcellularLocation>
</comment>
<dbReference type="InParanoid" id="A0A0C3CFP5"/>
<reference evidence="8" key="2">
    <citation type="submission" date="2015-01" db="EMBL/GenBank/DDBJ databases">
        <title>Evolutionary Origins and Diversification of the Mycorrhizal Mutualists.</title>
        <authorList>
            <consortium name="DOE Joint Genome Institute"/>
            <consortium name="Mycorrhizal Genomics Consortium"/>
            <person name="Kohler A."/>
            <person name="Kuo A."/>
            <person name="Nagy L.G."/>
            <person name="Floudas D."/>
            <person name="Copeland A."/>
            <person name="Barry K.W."/>
            <person name="Cichocki N."/>
            <person name="Veneault-Fourrey C."/>
            <person name="LaButti K."/>
            <person name="Lindquist E.A."/>
            <person name="Lipzen A."/>
            <person name="Lundell T."/>
            <person name="Morin E."/>
            <person name="Murat C."/>
            <person name="Riley R."/>
            <person name="Ohm R."/>
            <person name="Sun H."/>
            <person name="Tunlid A."/>
            <person name="Henrissat B."/>
            <person name="Grigoriev I.V."/>
            <person name="Hibbett D.S."/>
            <person name="Martin F."/>
        </authorList>
    </citation>
    <scope>NUCLEOTIDE SEQUENCE [LARGE SCALE GENOMIC DNA]</scope>
    <source>
        <strain evidence="8">Zn</strain>
    </source>
</reference>
<sequence length="715" mass="77069">MYLRERQDCPAGVQFYTCDEGFTGCCSVDACAFGGCPDEIHQINVRTLTLLSQPTTSLSILSLPAETTSSSTSYTILGYYTIPPTPTPTAEGTNNAATSSSSKSSSKTPIIVGATIGGVVFLALVAFLAWFFFRRWRGRRPYPGSRGTTPMLGNHGDEKFGTRETPDSGALRDSVGGLFTPYGGYRPAPMDDEPLRGARDSMEIEEGGTLDVLVPNEEKRALVPPPDDEHPAYHPLPGKHLPAYVPGQPAYNSLPSQRSLAPPSISHVPELSPKIPGLVFTPIDISLGDAQLETIPITPKAELAASPVQPKAASPIPSSKFSTARRSPPPSSPPKNSPLADLAPLAKVATIRTPPRENGPLTNFSMKHISSPRPGYPSPTAGGKVELPASLPPTDTPVVSDAPVKAPLNPTPAFHHIYLPEPLSGVSTSSMDTAYSTIPIGLGDDKSGSSTRSTNEPKQSKSSNLRHEHKRSPQTKQEKRSPPQAGHERKPSQQYTREEGSPPQPAQGKRRSPRTTREPQSSPPPKQQQEFTPPLPSGLSDTHPALRDQVRQDRGDTTPSKQGKRLPPTQQTQSPSQQERKSPPPLRQQRSDVSAMSDSYYPLREQPSELSMLTVSEESESAPVKSKKKKKWSASERDGMSLLVYKGDALIGQDEVSPLFSPQGASRRAAQSSEESDMSIQPPALQGREGWSAVPLTPMTPLNKTKAQKRADGMF</sequence>
<feature type="region of interest" description="Disordered" evidence="5">
    <location>
        <begin position="228"/>
        <end position="267"/>
    </location>
</feature>
<dbReference type="PANTHER" id="PTHR15549">
    <property type="entry name" value="PAIRED IMMUNOGLOBULIN-LIKE TYPE 2 RECEPTOR"/>
    <property type="match status" value="1"/>
</dbReference>
<feature type="compositionally biased region" description="Pro residues" evidence="5">
    <location>
        <begin position="327"/>
        <end position="336"/>
    </location>
</feature>
<feature type="transmembrane region" description="Helical" evidence="6">
    <location>
        <begin position="110"/>
        <end position="133"/>
    </location>
</feature>
<keyword evidence="8" id="KW-1185">Reference proteome</keyword>
<dbReference type="GO" id="GO:0071944">
    <property type="term" value="C:cell periphery"/>
    <property type="evidence" value="ECO:0007669"/>
    <property type="project" value="UniProtKB-ARBA"/>
</dbReference>
<evidence type="ECO:0000256" key="2">
    <source>
        <dbReference type="ARBA" id="ARBA00022692"/>
    </source>
</evidence>
<feature type="region of interest" description="Disordered" evidence="5">
    <location>
        <begin position="87"/>
        <end position="106"/>
    </location>
</feature>
<evidence type="ECO:0000313" key="7">
    <source>
        <dbReference type="EMBL" id="KIM97783.1"/>
    </source>
</evidence>
<gene>
    <name evidence="7" type="ORF">OIDMADRAFT_57299</name>
</gene>
<reference evidence="7 8" key="1">
    <citation type="submission" date="2014-04" db="EMBL/GenBank/DDBJ databases">
        <authorList>
            <consortium name="DOE Joint Genome Institute"/>
            <person name="Kuo A."/>
            <person name="Martino E."/>
            <person name="Perotto S."/>
            <person name="Kohler A."/>
            <person name="Nagy L.G."/>
            <person name="Floudas D."/>
            <person name="Copeland A."/>
            <person name="Barry K.W."/>
            <person name="Cichocki N."/>
            <person name="Veneault-Fourrey C."/>
            <person name="LaButti K."/>
            <person name="Lindquist E.A."/>
            <person name="Lipzen A."/>
            <person name="Lundell T."/>
            <person name="Morin E."/>
            <person name="Murat C."/>
            <person name="Sun H."/>
            <person name="Tunlid A."/>
            <person name="Henrissat B."/>
            <person name="Grigoriev I.V."/>
            <person name="Hibbett D.S."/>
            <person name="Martin F."/>
            <person name="Nordberg H.P."/>
            <person name="Cantor M.N."/>
            <person name="Hua S.X."/>
        </authorList>
    </citation>
    <scope>NUCLEOTIDE SEQUENCE [LARGE SCALE GENOMIC DNA]</scope>
    <source>
        <strain evidence="7 8">Zn</strain>
    </source>
</reference>
<dbReference type="InterPro" id="IPR051694">
    <property type="entry name" value="Immunoregulatory_rcpt-like"/>
</dbReference>
<dbReference type="HOGENOM" id="CLU_386396_0_0_1"/>